<feature type="signal peptide" evidence="3">
    <location>
        <begin position="1"/>
        <end position="18"/>
    </location>
</feature>
<name>A0A7D3XVV6_9BACT</name>
<keyword evidence="3" id="KW-0732">Signal</keyword>
<evidence type="ECO:0000256" key="1">
    <source>
        <dbReference type="ARBA" id="ARBA00022723"/>
    </source>
</evidence>
<dbReference type="RefSeq" id="WP_394366216.1">
    <property type="nucleotide sequence ID" value="NZ_CP041345.1"/>
</dbReference>
<dbReference type="InterPro" id="IPR039461">
    <property type="entry name" value="Peptidase_M49"/>
</dbReference>
<reference evidence="4 5" key="1">
    <citation type="submission" date="2019-07" db="EMBL/GenBank/DDBJ databases">
        <title>Thalassofilum flectens gen. nov., sp. nov., a novel moderate thermophilic anaerobe from a shallow sea hot spring in Kunashir Island (Russia), representing a new family in the order Bacteroidales, and proposal of Thalassofilacea fam. nov.</title>
        <authorList>
            <person name="Kochetkova T.V."/>
            <person name="Podosokorskaya O.A."/>
            <person name="Novikov A."/>
            <person name="Elcheninov A.G."/>
            <person name="Toshchakov S.V."/>
            <person name="Kublanov I.V."/>
        </authorList>
    </citation>
    <scope>NUCLEOTIDE SEQUENCE [LARGE SCALE GENOMIC DNA]</scope>
    <source>
        <strain evidence="4 5">38-H</strain>
    </source>
</reference>
<feature type="chain" id="PRO_5029576422" evidence="3">
    <location>
        <begin position="19"/>
        <end position="677"/>
    </location>
</feature>
<gene>
    <name evidence="4" type="ORF">FHG85_07700</name>
</gene>
<dbReference type="KEGG" id="ttz:FHG85_07700"/>
<keyword evidence="1" id="KW-0479">Metal-binding</keyword>
<evidence type="ECO:0000313" key="4">
    <source>
        <dbReference type="EMBL" id="QKG80148.1"/>
    </source>
</evidence>
<proteinExistence type="predicted"/>
<dbReference type="AlphaFoldDB" id="A0A7D3XVV6"/>
<dbReference type="GO" id="GO:0046872">
    <property type="term" value="F:metal ion binding"/>
    <property type="evidence" value="ECO:0007669"/>
    <property type="project" value="UniProtKB-KW"/>
</dbReference>
<dbReference type="PROSITE" id="PS51257">
    <property type="entry name" value="PROKAR_LIPOPROTEIN"/>
    <property type="match status" value="1"/>
</dbReference>
<evidence type="ECO:0000256" key="3">
    <source>
        <dbReference type="SAM" id="SignalP"/>
    </source>
</evidence>
<dbReference type="Pfam" id="PF03571">
    <property type="entry name" value="Peptidase_M49"/>
    <property type="match status" value="2"/>
</dbReference>
<keyword evidence="2" id="KW-0378">Hydrolase</keyword>
<accession>A0A7D3XVV6</accession>
<dbReference type="Gene3D" id="3.30.540.30">
    <property type="match status" value="2"/>
</dbReference>
<keyword evidence="5" id="KW-1185">Reference proteome</keyword>
<dbReference type="PANTHER" id="PTHR23422:SF11">
    <property type="entry name" value="DIPEPTIDYL PEPTIDASE 3"/>
    <property type="match status" value="1"/>
</dbReference>
<evidence type="ECO:0000313" key="5">
    <source>
        <dbReference type="Proteomes" id="UP000500961"/>
    </source>
</evidence>
<dbReference type="Proteomes" id="UP000500961">
    <property type="component" value="Chromosome"/>
</dbReference>
<dbReference type="GO" id="GO:0016787">
    <property type="term" value="F:hydrolase activity"/>
    <property type="evidence" value="ECO:0007669"/>
    <property type="project" value="UniProtKB-KW"/>
</dbReference>
<sequence>MRKLMTLICLATAGFALSGCDSGKEKEDFKWQVDQFADIRIMRYQIPEFENLTPQQRVLIYYLSEAAKCGRDIIWDQNYKHNLAIRSILEAIYKGYSGERSGEQWEQFMVYLKRVWFSNGIHHHYSTDKILPGYQMDYFTKLINQTPDSLFPAELGNKVQIIEKYGPIILDPNIAPKRVNQEAGVDMVATSACNYYEGVTQKEAEEFYAKMANPNDSTPISYGLNSKLVKENGKITEKVWFAGGMYGKAIERIVYWLEKAKSVAENDHQRNVIAKLIEYYKTGDLKQFDEYNILWVNDLQSKVDFVNGFIENYGDPLGYKASWESVVNFKNEEATRRTQTISQNAQWFEDHSPIDDQFKKKEVKGVTAKVITVAQLGGDCYPSTPIGINLPNADWIRKIHGSKSVTMDNITYAYDQAALGNGFLEEFAWSKEEIDLNKKYGYLASSLHTDLHECLGHGSGQLAEGVKGDELKNYGSPLEEARADLFALYYIMDPKMVELGLMPNLDVAKVEYSNYIRNGLMTQLTRVELGKNIEQAHMRNRQLIAKWCYEHGKADNVIERKERDGKVYFVVNDFQKLRNLFGTLLKEIQRIKSTGDYEAGKELVEKYAVKVDYELHKQVLERFAKLNIAPYGGFMNPNIVPVIENDSVVDARVEYPDNYVEQMLEYSNNYSYLPLYN</sequence>
<dbReference type="EMBL" id="CP041345">
    <property type="protein sequence ID" value="QKG80148.1"/>
    <property type="molecule type" value="Genomic_DNA"/>
</dbReference>
<evidence type="ECO:0000256" key="2">
    <source>
        <dbReference type="ARBA" id="ARBA00022801"/>
    </source>
</evidence>
<organism evidence="4 5">
    <name type="scientific">Tenuifilum thalassicum</name>
    <dbReference type="NCBI Taxonomy" id="2590900"/>
    <lineage>
        <taxon>Bacteria</taxon>
        <taxon>Pseudomonadati</taxon>
        <taxon>Bacteroidota</taxon>
        <taxon>Bacteroidia</taxon>
        <taxon>Bacteroidales</taxon>
        <taxon>Tenuifilaceae</taxon>
        <taxon>Tenuifilum</taxon>
    </lineage>
</organism>
<dbReference type="PANTHER" id="PTHR23422">
    <property type="entry name" value="DIPEPTIDYL PEPTIDASE III-RELATED"/>
    <property type="match status" value="1"/>
</dbReference>
<protein>
    <submittedName>
        <fullName evidence="4">Dihydrofolate reductase</fullName>
    </submittedName>
</protein>